<feature type="non-terminal residue" evidence="1">
    <location>
        <position position="58"/>
    </location>
</feature>
<dbReference type="OrthoDB" id="1936608at2759"/>
<evidence type="ECO:0000313" key="2">
    <source>
        <dbReference type="Proteomes" id="UP001153555"/>
    </source>
</evidence>
<organism evidence="1 2">
    <name type="scientific">Striga hermonthica</name>
    <name type="common">Purple witchweed</name>
    <name type="synonym">Buchnera hermonthica</name>
    <dbReference type="NCBI Taxonomy" id="68872"/>
    <lineage>
        <taxon>Eukaryota</taxon>
        <taxon>Viridiplantae</taxon>
        <taxon>Streptophyta</taxon>
        <taxon>Embryophyta</taxon>
        <taxon>Tracheophyta</taxon>
        <taxon>Spermatophyta</taxon>
        <taxon>Magnoliopsida</taxon>
        <taxon>eudicotyledons</taxon>
        <taxon>Gunneridae</taxon>
        <taxon>Pentapetalae</taxon>
        <taxon>asterids</taxon>
        <taxon>lamiids</taxon>
        <taxon>Lamiales</taxon>
        <taxon>Orobanchaceae</taxon>
        <taxon>Buchnereae</taxon>
        <taxon>Striga</taxon>
    </lineage>
</organism>
<comment type="caution">
    <text evidence="1">The sequence shown here is derived from an EMBL/GenBank/DDBJ whole genome shotgun (WGS) entry which is preliminary data.</text>
</comment>
<dbReference type="AlphaFoldDB" id="A0A9N7RPE2"/>
<protein>
    <submittedName>
        <fullName evidence="1">Uncharacterized protein</fullName>
    </submittedName>
</protein>
<sequence>VNLQKSCIFISRNTPQTLKDRICRVLQGIIPHRSTRYLGLPLGIGRSKKEVLIISLNL</sequence>
<accession>A0A9N7RPE2</accession>
<dbReference type="EMBL" id="CACSLK010030875">
    <property type="protein sequence ID" value="CAA0838481.1"/>
    <property type="molecule type" value="Genomic_DNA"/>
</dbReference>
<name>A0A9N7RPE2_STRHE</name>
<feature type="non-terminal residue" evidence="1">
    <location>
        <position position="1"/>
    </location>
</feature>
<evidence type="ECO:0000313" key="1">
    <source>
        <dbReference type="EMBL" id="CAA0838481.1"/>
    </source>
</evidence>
<gene>
    <name evidence="1" type="ORF">SHERM_05089</name>
</gene>
<proteinExistence type="predicted"/>
<keyword evidence="2" id="KW-1185">Reference proteome</keyword>
<dbReference type="Proteomes" id="UP001153555">
    <property type="component" value="Unassembled WGS sequence"/>
</dbReference>
<reference evidence="1" key="1">
    <citation type="submission" date="2019-12" db="EMBL/GenBank/DDBJ databases">
        <authorList>
            <person name="Scholes J."/>
        </authorList>
    </citation>
    <scope>NUCLEOTIDE SEQUENCE</scope>
</reference>